<reference evidence="3" key="1">
    <citation type="submission" date="2017-01" db="EMBL/GenBank/DDBJ databases">
        <authorList>
            <person name="Varghese N."/>
            <person name="Submissions S."/>
        </authorList>
    </citation>
    <scope>NUCLEOTIDE SEQUENCE [LARGE SCALE GENOMIC DNA]</scope>
    <source>
        <strain evidence="3">DSM 46698</strain>
    </source>
</reference>
<evidence type="ECO:0000313" key="2">
    <source>
        <dbReference type="EMBL" id="SIS63520.1"/>
    </source>
</evidence>
<evidence type="ECO:0000313" key="3">
    <source>
        <dbReference type="Proteomes" id="UP000186026"/>
    </source>
</evidence>
<keyword evidence="2" id="KW-0378">Hydrolase</keyword>
<dbReference type="SUPFAM" id="SSF55166">
    <property type="entry name" value="Hedgehog/DD-peptidase"/>
    <property type="match status" value="1"/>
</dbReference>
<proteinExistence type="predicted"/>
<name>A0A1N7KQ23_9BACT</name>
<evidence type="ECO:0000259" key="1">
    <source>
        <dbReference type="Pfam" id="PF13539"/>
    </source>
</evidence>
<dbReference type="InterPro" id="IPR039561">
    <property type="entry name" value="Peptidase_M15C"/>
</dbReference>
<protein>
    <submittedName>
        <fullName evidence="2">D-alanyl-D-alanine carboxypeptidase</fullName>
    </submittedName>
</protein>
<dbReference type="EMBL" id="FTOP01000002">
    <property type="protein sequence ID" value="SIS63520.1"/>
    <property type="molecule type" value="Genomic_DNA"/>
</dbReference>
<dbReference type="Pfam" id="PF13539">
    <property type="entry name" value="Peptidase_M15_4"/>
    <property type="match status" value="1"/>
</dbReference>
<dbReference type="OrthoDB" id="9799970at2"/>
<accession>A0A1N7KQ23</accession>
<dbReference type="STRING" id="529505.SAMN05421761_102247"/>
<keyword evidence="2" id="KW-0121">Carboxypeptidase</keyword>
<keyword evidence="3" id="KW-1185">Reference proteome</keyword>
<dbReference type="RefSeq" id="WP_076498557.1">
    <property type="nucleotide sequence ID" value="NZ_FTOP01000002.1"/>
</dbReference>
<sequence>MNTKEVAIFVQTWLQKQGLYKGRIDGIPGPMTQSAIDATGQIPRNWSARRKLVGMLQYITLQYGQQPGPIDGYYGPNTQHAFENTRFIIAQDSPPPIWRPEELGLQESKWPKQYTPAFEQFYGPKGSSLTYAECPYELKIAWNPNQKVWRFLCHEKVKSSIEKVMRAVLDHYGLEQVQELRLDYFGGCYNDRSIRGGTLPSMHSWGIAIDFDPANNQLRWGRDRATFARPAYQAWWEIWEAEGWVSLGRQRNFDWMHVQAASL</sequence>
<organism evidence="2 3">
    <name type="scientific">Belliella pelovolcani</name>
    <dbReference type="NCBI Taxonomy" id="529505"/>
    <lineage>
        <taxon>Bacteria</taxon>
        <taxon>Pseudomonadati</taxon>
        <taxon>Bacteroidota</taxon>
        <taxon>Cytophagia</taxon>
        <taxon>Cytophagales</taxon>
        <taxon>Cyclobacteriaceae</taxon>
        <taxon>Belliella</taxon>
    </lineage>
</organism>
<keyword evidence="2" id="KW-0645">Protease</keyword>
<dbReference type="GO" id="GO:0004180">
    <property type="term" value="F:carboxypeptidase activity"/>
    <property type="evidence" value="ECO:0007669"/>
    <property type="project" value="UniProtKB-KW"/>
</dbReference>
<gene>
    <name evidence="2" type="ORF">SAMN05421761_102247</name>
</gene>
<dbReference type="AlphaFoldDB" id="A0A1N7KQ23"/>
<dbReference type="InterPro" id="IPR009045">
    <property type="entry name" value="Zn_M74/Hedgehog-like"/>
</dbReference>
<dbReference type="Proteomes" id="UP000186026">
    <property type="component" value="Unassembled WGS sequence"/>
</dbReference>
<feature type="domain" description="Peptidase M15C" evidence="1">
    <location>
        <begin position="200"/>
        <end position="259"/>
    </location>
</feature>